<dbReference type="EMBL" id="JAGSNF010000012">
    <property type="protein sequence ID" value="MBR7743448.1"/>
    <property type="molecule type" value="Genomic_DNA"/>
</dbReference>
<dbReference type="InterPro" id="IPR046040">
    <property type="entry name" value="DUF5998"/>
</dbReference>
<sequence length="196" mass="20660">MTRAHQAPPLPHDLTASIEQAGYYPALVADVVAAALGRERVENHLVHLETTFDHDAVKRHITVLVLTGSRLVIAHADDHADDPPAPQEVATATTEAIPLSAVRGVMLTHVVESPDRYVPGSLGREVTLTLGWGTVARVDLLPASCSDPDCDADHGYEGTITGDDIALRISATADGDDKLARALAFAHDVSTAIGQG</sequence>
<proteinExistence type="predicted"/>
<dbReference type="Proteomes" id="UP000677016">
    <property type="component" value="Unassembled WGS sequence"/>
</dbReference>
<comment type="caution">
    <text evidence="1">The sequence shown here is derived from an EMBL/GenBank/DDBJ whole genome shotgun (WGS) entry which is preliminary data.</text>
</comment>
<name>A0A941D991_9MICO</name>
<dbReference type="AlphaFoldDB" id="A0A941D991"/>
<gene>
    <name evidence="1" type="ORF">KC207_09115</name>
</gene>
<dbReference type="Pfam" id="PF19461">
    <property type="entry name" value="DUF5998"/>
    <property type="match status" value="1"/>
</dbReference>
<keyword evidence="2" id="KW-1185">Reference proteome</keyword>
<organism evidence="1 2">
    <name type="scientific">Phycicoccus avicenniae</name>
    <dbReference type="NCBI Taxonomy" id="2828860"/>
    <lineage>
        <taxon>Bacteria</taxon>
        <taxon>Bacillati</taxon>
        <taxon>Actinomycetota</taxon>
        <taxon>Actinomycetes</taxon>
        <taxon>Micrococcales</taxon>
        <taxon>Intrasporangiaceae</taxon>
        <taxon>Phycicoccus</taxon>
    </lineage>
</organism>
<protein>
    <submittedName>
        <fullName evidence="1">Phosphodiesterase</fullName>
    </submittedName>
</protein>
<evidence type="ECO:0000313" key="2">
    <source>
        <dbReference type="Proteomes" id="UP000677016"/>
    </source>
</evidence>
<accession>A0A941D991</accession>
<dbReference type="RefSeq" id="WP_211602709.1">
    <property type="nucleotide sequence ID" value="NZ_JAGSNF010000012.1"/>
</dbReference>
<reference evidence="1" key="1">
    <citation type="submission" date="2021-04" db="EMBL/GenBank/DDBJ databases">
        <title>Phycicoccus avicenniae sp. nov., a novel endophytic actinomycetes isolated from branch of Avicennia mariana.</title>
        <authorList>
            <person name="Tuo L."/>
        </authorList>
    </citation>
    <scope>NUCLEOTIDE SEQUENCE</scope>
    <source>
        <strain evidence="1">BSK3Z-2</strain>
    </source>
</reference>
<evidence type="ECO:0000313" key="1">
    <source>
        <dbReference type="EMBL" id="MBR7743448.1"/>
    </source>
</evidence>